<dbReference type="InterPro" id="IPR003032">
    <property type="entry name" value="Ryanodine_rcpt"/>
</dbReference>
<evidence type="ECO:0000259" key="1">
    <source>
        <dbReference type="Pfam" id="PF02026"/>
    </source>
</evidence>
<sequence>MSDELQKSDISGIITVLKKAIVNIFQPLEDGTAVIYHMGDEAMNSHIYDFRLNRGVTEAEAEVILGLITDWTDKDFIMEITTSENYEEFGEFDDEIDLTSMKHNRWMADKIDKGWRYGLKYNKEDKVDPRLQPYQQLTNKLKNTDKTA</sequence>
<accession>A0A381Y064</accession>
<evidence type="ECO:0000313" key="2">
    <source>
        <dbReference type="EMBL" id="SVA69837.1"/>
    </source>
</evidence>
<reference evidence="2" key="1">
    <citation type="submission" date="2018-05" db="EMBL/GenBank/DDBJ databases">
        <authorList>
            <person name="Lanie J.A."/>
            <person name="Ng W.-L."/>
            <person name="Kazmierczak K.M."/>
            <person name="Andrzejewski T.M."/>
            <person name="Davidsen T.M."/>
            <person name="Wayne K.J."/>
            <person name="Tettelin H."/>
            <person name="Glass J.I."/>
            <person name="Rusch D."/>
            <person name="Podicherti R."/>
            <person name="Tsui H.-C.T."/>
            <person name="Winkler M.E."/>
        </authorList>
    </citation>
    <scope>NUCLEOTIDE SEQUENCE</scope>
</reference>
<organism evidence="2">
    <name type="scientific">marine metagenome</name>
    <dbReference type="NCBI Taxonomy" id="408172"/>
    <lineage>
        <taxon>unclassified sequences</taxon>
        <taxon>metagenomes</taxon>
        <taxon>ecological metagenomes</taxon>
    </lineage>
</organism>
<feature type="domain" description="Ryanodine receptor Ryr" evidence="1">
    <location>
        <begin position="99"/>
        <end position="146"/>
    </location>
</feature>
<protein>
    <recommendedName>
        <fullName evidence="1">Ryanodine receptor Ryr domain-containing protein</fullName>
    </recommendedName>
</protein>
<proteinExistence type="predicted"/>
<name>A0A381Y064_9ZZZZ</name>
<gene>
    <name evidence="2" type="ORF">METZ01_LOCUS122691</name>
</gene>
<dbReference type="Pfam" id="PF02026">
    <property type="entry name" value="RyR"/>
    <property type="match status" value="1"/>
</dbReference>
<dbReference type="Gene3D" id="1.10.490.160">
    <property type="match status" value="1"/>
</dbReference>
<dbReference type="EMBL" id="UINC01016847">
    <property type="protein sequence ID" value="SVA69837.1"/>
    <property type="molecule type" value="Genomic_DNA"/>
</dbReference>
<dbReference type="AlphaFoldDB" id="A0A381Y064"/>